<accession>A0A8B9A3H7</accession>
<dbReference type="PANTHER" id="PTHR33734">
    <property type="entry name" value="LYSM DOMAIN-CONTAINING GPI-ANCHORED PROTEIN 2"/>
    <property type="match status" value="1"/>
</dbReference>
<dbReference type="Proteomes" id="UP000228380">
    <property type="component" value="Unplaced"/>
</dbReference>
<sequence>MSRVFLPAIACASLFPRYASDFGLVVANGSYAITASHCVQCSCGPASLAVSCSSMQCRNSNLMLGNVTAQPTSAGCNVTSCSYGGFENGTIMTMLTTSLQPRCPGQHQFPPIILPPSALIRNAFLAPSPSPVQSQPGGALTTPKSSVPGTFTLPGGSPANGPSGSMSEAPTVKPLKHILVVFIFCQVPNFLL</sequence>
<evidence type="ECO:0000313" key="2">
    <source>
        <dbReference type="Proteomes" id="UP000228380"/>
    </source>
</evidence>
<evidence type="ECO:0000313" key="3">
    <source>
        <dbReference type="RefSeq" id="XP_038978388.1"/>
    </source>
</evidence>
<gene>
    <name evidence="3" type="primary">LOC120108752</name>
</gene>
<protein>
    <submittedName>
        <fullName evidence="3">LysM domain-containing GPI-anchored protein 1-like</fullName>
    </submittedName>
</protein>
<feature type="region of interest" description="Disordered" evidence="1">
    <location>
        <begin position="128"/>
        <end position="168"/>
    </location>
</feature>
<proteinExistence type="predicted"/>
<dbReference type="OrthoDB" id="2107166at2759"/>
<reference evidence="3" key="1">
    <citation type="submission" date="2025-08" db="UniProtKB">
        <authorList>
            <consortium name="RefSeq"/>
        </authorList>
    </citation>
    <scope>IDENTIFICATION</scope>
    <source>
        <tissue evidence="3">Young leaves</tissue>
    </source>
</reference>
<keyword evidence="2" id="KW-1185">Reference proteome</keyword>
<dbReference type="KEGG" id="pda:120108752"/>
<dbReference type="AlphaFoldDB" id="A0A8B9A3H7"/>
<dbReference type="RefSeq" id="XP_038978388.1">
    <property type="nucleotide sequence ID" value="XM_039122460.1"/>
</dbReference>
<dbReference type="PANTHER" id="PTHR33734:SF35">
    <property type="entry name" value="LYSM DOMAIN-CONTAINING GPI-ANCHORED PROTEIN 1"/>
    <property type="match status" value="1"/>
</dbReference>
<dbReference type="GeneID" id="120108752"/>
<feature type="compositionally biased region" description="Low complexity" evidence="1">
    <location>
        <begin position="154"/>
        <end position="167"/>
    </location>
</feature>
<evidence type="ECO:0000256" key="1">
    <source>
        <dbReference type="SAM" id="MobiDB-lite"/>
    </source>
</evidence>
<organism evidence="2 3">
    <name type="scientific">Phoenix dactylifera</name>
    <name type="common">Date palm</name>
    <dbReference type="NCBI Taxonomy" id="42345"/>
    <lineage>
        <taxon>Eukaryota</taxon>
        <taxon>Viridiplantae</taxon>
        <taxon>Streptophyta</taxon>
        <taxon>Embryophyta</taxon>
        <taxon>Tracheophyta</taxon>
        <taxon>Spermatophyta</taxon>
        <taxon>Magnoliopsida</taxon>
        <taxon>Liliopsida</taxon>
        <taxon>Arecaceae</taxon>
        <taxon>Coryphoideae</taxon>
        <taxon>Phoeniceae</taxon>
        <taxon>Phoenix</taxon>
    </lineage>
</organism>
<name>A0A8B9A3H7_PHODC</name>